<evidence type="ECO:0000313" key="3">
    <source>
        <dbReference type="Proteomes" id="UP000016666"/>
    </source>
</evidence>
<name>A0A493SZJ7_ANAPP</name>
<dbReference type="OMA" id="QQHACHY"/>
<accession>A0A493SZJ7</accession>
<sequence length="124" mass="12824">MSRQSTVRIQRGRSGFSAASAIVPNTCRTSFSSRSVTRVGSCNAGSGFSRVGGGFGSKSLYNVGGCKRISVAGRGGGFYGPAGFGGGSRFWRIQHTCCGCSAFLKCTCEMGYPGAGGKVVWLIQ</sequence>
<dbReference type="GeneTree" id="ENSGT00960000188776"/>
<dbReference type="Proteomes" id="UP000016666">
    <property type="component" value="Unassembled WGS sequence"/>
</dbReference>
<evidence type="ECO:0000313" key="2">
    <source>
        <dbReference type="Ensembl" id="ENSAPLP00000018928.1"/>
    </source>
</evidence>
<keyword evidence="3" id="KW-1185">Reference proteome</keyword>
<proteinExistence type="predicted"/>
<reference evidence="3" key="1">
    <citation type="submission" date="2017-10" db="EMBL/GenBank/DDBJ databases">
        <title>A new Pekin duck reference genome.</title>
        <authorList>
            <person name="Hou Z.-C."/>
            <person name="Zhou Z.-K."/>
            <person name="Zhu F."/>
            <person name="Hou S.-S."/>
        </authorList>
    </citation>
    <scope>NUCLEOTIDE SEQUENCE [LARGE SCALE GENOMIC DNA]</scope>
</reference>
<dbReference type="InterPro" id="IPR032444">
    <property type="entry name" value="Keratin_2_head"/>
</dbReference>
<reference evidence="2" key="2">
    <citation type="submission" date="2025-08" db="UniProtKB">
        <authorList>
            <consortium name="Ensembl"/>
        </authorList>
    </citation>
    <scope>IDENTIFICATION</scope>
</reference>
<organism evidence="2 3">
    <name type="scientific">Anas platyrhynchos platyrhynchos</name>
    <name type="common">Northern mallard</name>
    <dbReference type="NCBI Taxonomy" id="8840"/>
    <lineage>
        <taxon>Eukaryota</taxon>
        <taxon>Metazoa</taxon>
        <taxon>Chordata</taxon>
        <taxon>Craniata</taxon>
        <taxon>Vertebrata</taxon>
        <taxon>Euteleostomi</taxon>
        <taxon>Archelosauria</taxon>
        <taxon>Archosauria</taxon>
        <taxon>Dinosauria</taxon>
        <taxon>Saurischia</taxon>
        <taxon>Theropoda</taxon>
        <taxon>Coelurosauria</taxon>
        <taxon>Aves</taxon>
        <taxon>Neognathae</taxon>
        <taxon>Galloanserae</taxon>
        <taxon>Anseriformes</taxon>
        <taxon>Anatidae</taxon>
        <taxon>Anatinae</taxon>
        <taxon>Anas</taxon>
    </lineage>
</organism>
<dbReference type="AlphaFoldDB" id="A0A493SZJ7"/>
<protein>
    <recommendedName>
        <fullName evidence="1">Keratin type II head domain-containing protein</fullName>
    </recommendedName>
</protein>
<dbReference type="Ensembl" id="ENSAPLT00000021843.1">
    <property type="protein sequence ID" value="ENSAPLP00000018928.1"/>
    <property type="gene ID" value="ENSAPLG00000018367.1"/>
</dbReference>
<feature type="domain" description="Keratin type II head" evidence="1">
    <location>
        <begin position="15"/>
        <end position="103"/>
    </location>
</feature>
<reference evidence="2" key="3">
    <citation type="submission" date="2025-09" db="UniProtKB">
        <authorList>
            <consortium name="Ensembl"/>
        </authorList>
    </citation>
    <scope>IDENTIFICATION</scope>
</reference>
<dbReference type="STRING" id="8840.ENSAPLP00000018928"/>
<dbReference type="Pfam" id="PF16208">
    <property type="entry name" value="Keratin_2_head"/>
    <property type="match status" value="1"/>
</dbReference>
<evidence type="ECO:0000259" key="1">
    <source>
        <dbReference type="Pfam" id="PF16208"/>
    </source>
</evidence>